<evidence type="ECO:0000313" key="2">
    <source>
        <dbReference type="Proteomes" id="UP000190166"/>
    </source>
</evidence>
<evidence type="ECO:0000313" key="1">
    <source>
        <dbReference type="EMBL" id="SKD06942.1"/>
    </source>
</evidence>
<proteinExistence type="predicted"/>
<gene>
    <name evidence="1" type="ORF">SAMN05660461_3621</name>
</gene>
<protein>
    <submittedName>
        <fullName evidence="1">Uncharacterized protein</fullName>
    </submittedName>
</protein>
<accession>A0A1T5P2K2</accession>
<name>A0A1T5P2K2_9BACT</name>
<dbReference type="Proteomes" id="UP000190166">
    <property type="component" value="Unassembled WGS sequence"/>
</dbReference>
<dbReference type="AlphaFoldDB" id="A0A1T5P2K2"/>
<dbReference type="RefSeq" id="WP_079470877.1">
    <property type="nucleotide sequence ID" value="NZ_FUZZ01000002.1"/>
</dbReference>
<dbReference type="STRING" id="393003.SAMN05660461_3621"/>
<dbReference type="EMBL" id="FUZZ01000002">
    <property type="protein sequence ID" value="SKD06942.1"/>
    <property type="molecule type" value="Genomic_DNA"/>
</dbReference>
<organism evidence="1 2">
    <name type="scientific">Chitinophaga ginsengisegetis</name>
    <dbReference type="NCBI Taxonomy" id="393003"/>
    <lineage>
        <taxon>Bacteria</taxon>
        <taxon>Pseudomonadati</taxon>
        <taxon>Bacteroidota</taxon>
        <taxon>Chitinophagia</taxon>
        <taxon>Chitinophagales</taxon>
        <taxon>Chitinophagaceae</taxon>
        <taxon>Chitinophaga</taxon>
    </lineage>
</organism>
<reference evidence="1 2" key="1">
    <citation type="submission" date="2017-02" db="EMBL/GenBank/DDBJ databases">
        <authorList>
            <person name="Peterson S.W."/>
        </authorList>
    </citation>
    <scope>NUCLEOTIDE SEQUENCE [LARGE SCALE GENOMIC DNA]</scope>
    <source>
        <strain evidence="1 2">DSM 18108</strain>
    </source>
</reference>
<keyword evidence="2" id="KW-1185">Reference proteome</keyword>
<sequence>MSWMDDLYVIYQKLDATGCEEVKHDILKAQIDGCNRGEIYFLVLQQLVQIKTGKAPVYELIKGEVENIIHYSKGQYLS</sequence>